<feature type="region of interest" description="Disordered" evidence="1">
    <location>
        <begin position="27"/>
        <end position="94"/>
    </location>
</feature>
<feature type="compositionally biased region" description="Basic and acidic residues" evidence="1">
    <location>
        <begin position="30"/>
        <end position="49"/>
    </location>
</feature>
<dbReference type="PATRIC" id="fig|272562.8.peg.392"/>
<protein>
    <submittedName>
        <fullName evidence="2">Uncharacterized protein</fullName>
    </submittedName>
</protein>
<dbReference type="EMBL" id="AE001437">
    <property type="protein sequence ID" value="AAK78189.1"/>
    <property type="molecule type" value="Genomic_DNA"/>
</dbReference>
<dbReference type="eggNOG" id="ENOG50323TT">
    <property type="taxonomic scope" value="Bacteria"/>
</dbReference>
<gene>
    <name evidence="2" type="ordered locus">CA_C0207</name>
</gene>
<feature type="compositionally biased region" description="Low complexity" evidence="1">
    <location>
        <begin position="50"/>
        <end position="89"/>
    </location>
</feature>
<reference evidence="2 3" key="1">
    <citation type="journal article" date="2001" name="J. Bacteriol.">
        <title>Genome sequence and comparative analysis of the solvent-producing bacterium Clostridium acetobutylicum.</title>
        <authorList>
            <person name="Nolling J."/>
            <person name="Breton G."/>
            <person name="Omelchenko M.V."/>
            <person name="Makarova K.S."/>
            <person name="Zeng Q."/>
            <person name="Gibson R."/>
            <person name="Lee H.M."/>
            <person name="Dubois J."/>
            <person name="Qiu D."/>
            <person name="Hitti J."/>
            <person name="Wolf Y.I."/>
            <person name="Tatusov R.L."/>
            <person name="Sabathe F."/>
            <person name="Doucette-Stamm L."/>
            <person name="Soucaille P."/>
            <person name="Daly M.J."/>
            <person name="Bennett G.N."/>
            <person name="Koonin E.V."/>
            <person name="Smith D.R."/>
        </authorList>
    </citation>
    <scope>NUCLEOTIDE SEQUENCE [LARGE SCALE GENOMIC DNA]</scope>
    <source>
        <strain evidence="3">ATCC 824 / DSM 792 / JCM 1419 / LMG 5710 / VKM B-1787</strain>
    </source>
</reference>
<dbReference type="Proteomes" id="UP000000814">
    <property type="component" value="Chromosome"/>
</dbReference>
<dbReference type="STRING" id="272562.CA_C0207"/>
<dbReference type="GeneID" id="44996699"/>
<name>Q97MI9_CLOAB</name>
<dbReference type="KEGG" id="cac:CA_C0207"/>
<accession>Q97MI9</accession>
<dbReference type="HOGENOM" id="CLU_1233248_0_0_9"/>
<organism evidence="2 3">
    <name type="scientific">Clostridium acetobutylicum (strain ATCC 824 / DSM 792 / JCM 1419 / IAM 19013 / LMG 5710 / NBRC 13948 / NRRL B-527 / VKM B-1787 / 2291 / W)</name>
    <dbReference type="NCBI Taxonomy" id="272562"/>
    <lineage>
        <taxon>Bacteria</taxon>
        <taxon>Bacillati</taxon>
        <taxon>Bacillota</taxon>
        <taxon>Clostridia</taxon>
        <taxon>Eubacteriales</taxon>
        <taxon>Clostridiaceae</taxon>
        <taxon>Clostridium</taxon>
    </lineage>
</organism>
<evidence type="ECO:0000313" key="3">
    <source>
        <dbReference type="Proteomes" id="UP000000814"/>
    </source>
</evidence>
<dbReference type="OrthoDB" id="2641611at2"/>
<keyword evidence="3" id="KW-1185">Reference proteome</keyword>
<dbReference type="AlphaFoldDB" id="Q97MI9"/>
<dbReference type="RefSeq" id="WP_010963531.1">
    <property type="nucleotide sequence ID" value="NC_003030.1"/>
</dbReference>
<dbReference type="PIR" id="B96925">
    <property type="entry name" value="B96925"/>
</dbReference>
<sequence length="224" mass="24512">MKRKFILGIIAVAVIAVGGYMYTNSQKSSKGVEKKVTSVKESQPKKATVENKSSNSSANQNTNNNVNNNNAETASNKNSQQNANQSSANVKHEKSQEEIYMGTWTIKKVITYGAAGTYGQDDINKIIGKKLMFSGDSATCFGDDLSYLNKTIKTPTYQKTSMTKNDFEAGYKKVTFEKLGLSGATVTQVEAKDSNGNTGCTFFIKDDRTMILYGGGVFFEMDKQ</sequence>
<evidence type="ECO:0000256" key="1">
    <source>
        <dbReference type="SAM" id="MobiDB-lite"/>
    </source>
</evidence>
<evidence type="ECO:0000313" key="2">
    <source>
        <dbReference type="EMBL" id="AAK78189.1"/>
    </source>
</evidence>
<proteinExistence type="predicted"/>